<dbReference type="Proteomes" id="UP000593561">
    <property type="component" value="Unassembled WGS sequence"/>
</dbReference>
<protein>
    <recommendedName>
        <fullName evidence="3">DNA-directed RNA polymerase</fullName>
    </recommendedName>
</protein>
<keyword evidence="2" id="KW-1185">Reference proteome</keyword>
<gene>
    <name evidence="1" type="ORF">Godav_013009</name>
</gene>
<feature type="non-terminal residue" evidence="1">
    <location>
        <position position="59"/>
    </location>
</feature>
<proteinExistence type="predicted"/>
<evidence type="ECO:0000313" key="1">
    <source>
        <dbReference type="EMBL" id="MBA0612408.1"/>
    </source>
</evidence>
<reference evidence="1 2" key="1">
    <citation type="journal article" date="2019" name="Genome Biol. Evol.">
        <title>Insights into the evolution of the New World diploid cottons (Gossypium, subgenus Houzingenia) based on genome sequencing.</title>
        <authorList>
            <person name="Grover C.E."/>
            <person name="Arick M.A. 2nd"/>
            <person name="Thrash A."/>
            <person name="Conover J.L."/>
            <person name="Sanders W.S."/>
            <person name="Peterson D.G."/>
            <person name="Frelichowski J.E."/>
            <person name="Scheffler J.A."/>
            <person name="Scheffler B.E."/>
            <person name="Wendel J.F."/>
        </authorList>
    </citation>
    <scope>NUCLEOTIDE SEQUENCE [LARGE SCALE GENOMIC DNA]</scope>
    <source>
        <strain evidence="1">27</strain>
        <tissue evidence="1">Leaf</tissue>
    </source>
</reference>
<dbReference type="AlphaFoldDB" id="A0A7J8REY6"/>
<evidence type="ECO:0008006" key="3">
    <source>
        <dbReference type="Google" id="ProtNLM"/>
    </source>
</evidence>
<evidence type="ECO:0000313" key="2">
    <source>
        <dbReference type="Proteomes" id="UP000593561"/>
    </source>
</evidence>
<comment type="caution">
    <text evidence="1">The sequence shown here is derived from an EMBL/GenBank/DDBJ whole genome shotgun (WGS) entry which is preliminary data.</text>
</comment>
<dbReference type="SUPFAM" id="SSF64484">
    <property type="entry name" value="beta and beta-prime subunits of DNA dependent RNA-polymerase"/>
    <property type="match status" value="1"/>
</dbReference>
<accession>A0A7J8REY6</accession>
<sequence>MSSNMQRQVVPLSRSEKCIIGIGLERQVTLDSGVPAIANYEGKIISINTDKIILSSNEN</sequence>
<dbReference type="EMBL" id="JABFAC010000005">
    <property type="protein sequence ID" value="MBA0612408.1"/>
    <property type="molecule type" value="Genomic_DNA"/>
</dbReference>
<organism evidence="1 2">
    <name type="scientific">Gossypium davidsonii</name>
    <name type="common">Davidson's cotton</name>
    <name type="synonym">Gossypium klotzschianum subsp. davidsonii</name>
    <dbReference type="NCBI Taxonomy" id="34287"/>
    <lineage>
        <taxon>Eukaryota</taxon>
        <taxon>Viridiplantae</taxon>
        <taxon>Streptophyta</taxon>
        <taxon>Embryophyta</taxon>
        <taxon>Tracheophyta</taxon>
        <taxon>Spermatophyta</taxon>
        <taxon>Magnoliopsida</taxon>
        <taxon>eudicotyledons</taxon>
        <taxon>Gunneridae</taxon>
        <taxon>Pentapetalae</taxon>
        <taxon>rosids</taxon>
        <taxon>malvids</taxon>
        <taxon>Malvales</taxon>
        <taxon>Malvaceae</taxon>
        <taxon>Malvoideae</taxon>
        <taxon>Gossypium</taxon>
    </lineage>
</organism>
<name>A0A7J8REY6_GOSDV</name>